<keyword evidence="10" id="KW-1133">Transmembrane helix</keyword>
<reference evidence="14" key="1">
    <citation type="journal article" date="2023" name="Commun. Biol.">
        <title>Genome analysis of Parmales, the sister group of diatoms, reveals the evolutionary specialization of diatoms from phago-mixotrophs to photoautotrophs.</title>
        <authorList>
            <person name="Ban H."/>
            <person name="Sato S."/>
            <person name="Yoshikawa S."/>
            <person name="Yamada K."/>
            <person name="Nakamura Y."/>
            <person name="Ichinomiya M."/>
            <person name="Sato N."/>
            <person name="Blanc-Mathieu R."/>
            <person name="Endo H."/>
            <person name="Kuwata A."/>
            <person name="Ogata H."/>
        </authorList>
    </citation>
    <scope>NUCLEOTIDE SEQUENCE [LARGE SCALE GENOMIC DNA]</scope>
</reference>
<evidence type="ECO:0000256" key="6">
    <source>
        <dbReference type="ARBA" id="ARBA00023619"/>
    </source>
</evidence>
<dbReference type="InterPro" id="IPR015500">
    <property type="entry name" value="Peptidase_S8_subtilisin-rel"/>
</dbReference>
<dbReference type="InterPro" id="IPR051048">
    <property type="entry name" value="Peptidase_S8/S53_subtilisin"/>
</dbReference>
<dbReference type="InterPro" id="IPR034058">
    <property type="entry name" value="TagA/B/C/D_pept_dom"/>
</dbReference>
<evidence type="ECO:0000256" key="10">
    <source>
        <dbReference type="SAM" id="Phobius"/>
    </source>
</evidence>
<feature type="active site" description="Charge relay system" evidence="7 8">
    <location>
        <position position="355"/>
    </location>
</feature>
<dbReference type="GO" id="GO:0004252">
    <property type="term" value="F:serine-type endopeptidase activity"/>
    <property type="evidence" value="ECO:0007669"/>
    <property type="project" value="UniProtKB-UniRule"/>
</dbReference>
<evidence type="ECO:0000256" key="5">
    <source>
        <dbReference type="ARBA" id="ARBA00023529"/>
    </source>
</evidence>
<dbReference type="Gene3D" id="3.40.50.200">
    <property type="entry name" value="Peptidase S8/S53 domain"/>
    <property type="match status" value="1"/>
</dbReference>
<proteinExistence type="inferred from homology"/>
<dbReference type="PANTHER" id="PTHR43399">
    <property type="entry name" value="SUBTILISIN-RELATED"/>
    <property type="match status" value="1"/>
</dbReference>
<feature type="active site" description="Charge relay system" evidence="7 8">
    <location>
        <position position="632"/>
    </location>
</feature>
<dbReference type="Pfam" id="PF00082">
    <property type="entry name" value="Peptidase_S8"/>
    <property type="match status" value="1"/>
</dbReference>
<dbReference type="PROSITE" id="PS51892">
    <property type="entry name" value="SUBTILASE"/>
    <property type="match status" value="1"/>
</dbReference>
<feature type="compositionally biased region" description="Basic residues" evidence="9">
    <location>
        <begin position="1191"/>
        <end position="1202"/>
    </location>
</feature>
<comment type="caution">
    <text evidence="13">The sequence shown here is derived from an EMBL/GenBank/DDBJ whole genome shotgun (WGS) entry which is preliminary data.</text>
</comment>
<dbReference type="InterPro" id="IPR023828">
    <property type="entry name" value="Peptidase_S8_Ser-AS"/>
</dbReference>
<dbReference type="PRINTS" id="PR00723">
    <property type="entry name" value="SUBTILISIN"/>
</dbReference>
<dbReference type="GO" id="GO:0006508">
    <property type="term" value="P:proteolysis"/>
    <property type="evidence" value="ECO:0007669"/>
    <property type="project" value="UniProtKB-KW"/>
</dbReference>
<dbReference type="Gene3D" id="2.60.120.380">
    <property type="match status" value="1"/>
</dbReference>
<comment type="similarity">
    <text evidence="1 8">Belongs to the peptidase S8 family.</text>
</comment>
<evidence type="ECO:0000256" key="2">
    <source>
        <dbReference type="ARBA" id="ARBA00022670"/>
    </source>
</evidence>
<evidence type="ECO:0000313" key="13">
    <source>
        <dbReference type="EMBL" id="GMI45477.1"/>
    </source>
</evidence>
<organism evidence="13 14">
    <name type="scientific">Triparma columacea</name>
    <dbReference type="NCBI Taxonomy" id="722753"/>
    <lineage>
        <taxon>Eukaryota</taxon>
        <taxon>Sar</taxon>
        <taxon>Stramenopiles</taxon>
        <taxon>Ochrophyta</taxon>
        <taxon>Bolidophyceae</taxon>
        <taxon>Parmales</taxon>
        <taxon>Triparmaceae</taxon>
        <taxon>Triparma</taxon>
    </lineage>
</organism>
<feature type="region of interest" description="Disordered" evidence="9">
    <location>
        <begin position="1124"/>
        <end position="1202"/>
    </location>
</feature>
<dbReference type="PROSITE" id="PS00138">
    <property type="entry name" value="SUBTILASE_SER"/>
    <property type="match status" value="1"/>
</dbReference>
<keyword evidence="3 8" id="KW-0378">Hydrolase</keyword>
<keyword evidence="11" id="KW-0732">Signal</keyword>
<comment type="catalytic activity">
    <reaction evidence="5">
        <text>Hydrolysis of proteins with broad specificity for peptide bonds, and a preference for a large uncharged residue in P1. Hydrolyzes peptide amides.</text>
        <dbReference type="EC" id="3.4.21.62"/>
    </reaction>
</comment>
<keyword evidence="4 8" id="KW-0720">Serine protease</keyword>
<dbReference type="InterPro" id="IPR008979">
    <property type="entry name" value="Galactose-bd-like_sf"/>
</dbReference>
<keyword evidence="2 8" id="KW-0645">Protease</keyword>
<dbReference type="CDD" id="cd04842">
    <property type="entry name" value="Peptidases_S8_Kp43_protease"/>
    <property type="match status" value="1"/>
</dbReference>
<keyword evidence="10" id="KW-0812">Transmembrane</keyword>
<dbReference type="InterPro" id="IPR022398">
    <property type="entry name" value="Peptidase_S8_His-AS"/>
</dbReference>
<dbReference type="InterPro" id="IPR000209">
    <property type="entry name" value="Peptidase_S8/S53_dom"/>
</dbReference>
<dbReference type="PANTHER" id="PTHR43399:SF4">
    <property type="entry name" value="CELL WALL-ASSOCIATED PROTEASE"/>
    <property type="match status" value="1"/>
</dbReference>
<evidence type="ECO:0000256" key="8">
    <source>
        <dbReference type="PROSITE-ProRule" id="PRU01240"/>
    </source>
</evidence>
<dbReference type="InterPro" id="IPR036852">
    <property type="entry name" value="Peptidase_S8/S53_dom_sf"/>
</dbReference>
<keyword evidence="10" id="KW-0472">Membrane</keyword>
<evidence type="ECO:0000256" key="1">
    <source>
        <dbReference type="ARBA" id="ARBA00011073"/>
    </source>
</evidence>
<feature type="active site" description="Charge relay system" evidence="7 8">
    <location>
        <position position="412"/>
    </location>
</feature>
<evidence type="ECO:0000256" key="7">
    <source>
        <dbReference type="PIRSR" id="PIRSR615500-1"/>
    </source>
</evidence>
<accession>A0A9W7LDB1</accession>
<evidence type="ECO:0000256" key="3">
    <source>
        <dbReference type="ARBA" id="ARBA00022801"/>
    </source>
</evidence>
<sequence length="1202" mass="130133">MKFATASTFLCLLGNSASALETKLLNLASLSSIVHSEAENEFMDDSMLESAAMFELDKQEALYRRRLQDGVGAVANHFPAFVCEHSPSMDAHDRGEKVTAGLNCQGGLRIIYNQEDMTCFEVSLDYADLDDAPDDLTIHPYVHPMKLGPNIVMNVMEDVAHHVARGFDIDLCHGRSGQNQDVAEKLRSGILGLFEKESEVHSGLSEGFFWNGENRRKLRETVGSGRRMQADVWVEALDGSEGSEACLDSIQHIDIKEGKDLHTNFLYVNGAVAFVESVASRFEDADEGKSHGVQCLLTSMAFMAQQPEVCHVGNKPRIQTFNTQATWITQSGTQGSTPFYDKGIRGQGQVVQISDTGLDRDNCYFGEVGGSNIATDGTIDQSKRKVVRYDPLNICFSQTECYFDNTEEKNGHGTHVAGTVAGSRSDGNAGYADGVAKEAKIAFFDMEDPSSGYMLSPEDVGDFFGPGQLAGAQLHSASWGSPYNLYTTEDYKYDSYLYNYDEMLMIVAAGNAGEQNGPNSLSTILSPANAKNAVTVGATESTGKDIEFYQLGQDYIASFSSRGPAGDGRIKPDVVAPGYSILSAGAQPSMVGECDGAVYPTAPGCTWTTDSDGNNICPDNTDDGVTFMQGTSMATPVVSGAAALVRQYFMDGFYPTGSKVSANSITPSGSLVKAVLINSGREMTGVRDGYGVDGGTSSQNSRLYDEHQGFGRVTLADTLTLGSGGLSTFIVNNEPLSKNTNINYDFEIGSCAATSDFSVTLTWFDPTGNPDPIIDQGSTVPPGFSFTKPFCANCLVNDLDLKVVKNGATIFPNGRTSKDSKNNVERILISNAAAGDTYTVNVRATNIFSATQKFSLVASGCFSEADSTPSPTTPITPQPSVAPTVTPPVVSMQPTPAPITGEFCEVWIKYKNLHLEVQGIDHPGEDMFEDYYAGLAFRETVSEIAGDECISESWVCYHTASPVSSSFQPTGLRFRKLDTNPDSELENISVDFIVTARVEGSTGCDDTGAEMQLARMISDKIITSLNNGIFQSKLRSKGSGTFLSTVIVEDEYFVPSYFGDTRYYTRVSTERDRKCTNWEDIQWFMEHFWEIAAAGGGLVALCCICGICFAMFRNQQARRSERKYRAKAQNVRGYTGKNPMTTHKHRPQPAQAGGVSMSTMGYKGQGTRQMTAAQRLAQSEKGRAGATQGKSKGKKGTGRTVW</sequence>
<dbReference type="Proteomes" id="UP001165065">
    <property type="component" value="Unassembled WGS sequence"/>
</dbReference>
<evidence type="ECO:0000256" key="4">
    <source>
        <dbReference type="ARBA" id="ARBA00022825"/>
    </source>
</evidence>
<name>A0A9W7LDB1_9STRA</name>
<protein>
    <recommendedName>
        <fullName evidence="6">subtilisin</fullName>
        <ecNumber evidence="6">3.4.21.62</ecNumber>
    </recommendedName>
</protein>
<dbReference type="EC" id="3.4.21.62" evidence="6"/>
<evidence type="ECO:0000259" key="12">
    <source>
        <dbReference type="Pfam" id="PF00082"/>
    </source>
</evidence>
<feature type="region of interest" description="Disordered" evidence="9">
    <location>
        <begin position="867"/>
        <end position="889"/>
    </location>
</feature>
<keyword evidence="14" id="KW-1185">Reference proteome</keyword>
<feature type="transmembrane region" description="Helical" evidence="10">
    <location>
        <begin position="1091"/>
        <end position="1112"/>
    </location>
</feature>
<dbReference type="SUPFAM" id="SSF49785">
    <property type="entry name" value="Galactose-binding domain-like"/>
    <property type="match status" value="1"/>
</dbReference>
<evidence type="ECO:0000256" key="11">
    <source>
        <dbReference type="SAM" id="SignalP"/>
    </source>
</evidence>
<dbReference type="EMBL" id="BRYA01000249">
    <property type="protein sequence ID" value="GMI45477.1"/>
    <property type="molecule type" value="Genomic_DNA"/>
</dbReference>
<dbReference type="SUPFAM" id="SSF52743">
    <property type="entry name" value="Subtilisin-like"/>
    <property type="match status" value="1"/>
</dbReference>
<feature type="chain" id="PRO_5040935567" description="subtilisin" evidence="11">
    <location>
        <begin position="20"/>
        <end position="1202"/>
    </location>
</feature>
<dbReference type="OrthoDB" id="10256524at2759"/>
<dbReference type="AlphaFoldDB" id="A0A9W7LDB1"/>
<evidence type="ECO:0000256" key="9">
    <source>
        <dbReference type="SAM" id="MobiDB-lite"/>
    </source>
</evidence>
<evidence type="ECO:0000313" key="14">
    <source>
        <dbReference type="Proteomes" id="UP001165065"/>
    </source>
</evidence>
<feature type="signal peptide" evidence="11">
    <location>
        <begin position="1"/>
        <end position="19"/>
    </location>
</feature>
<gene>
    <name evidence="13" type="ORF">TrCOL_g10080</name>
</gene>
<dbReference type="PROSITE" id="PS00137">
    <property type="entry name" value="SUBTILASE_HIS"/>
    <property type="match status" value="1"/>
</dbReference>
<feature type="domain" description="Peptidase S8/S53" evidence="12">
    <location>
        <begin position="346"/>
        <end position="691"/>
    </location>
</feature>
<feature type="compositionally biased region" description="Low complexity" evidence="9">
    <location>
        <begin position="878"/>
        <end position="889"/>
    </location>
</feature>